<feature type="transmembrane region" description="Helical" evidence="5">
    <location>
        <begin position="331"/>
        <end position="351"/>
    </location>
</feature>
<comment type="subunit">
    <text evidence="5">NDH-1 is composed of 14 different subunits. Subunits NuoA, H, J, K, L, M, N constitute the membrane sector of the complex.</text>
</comment>
<dbReference type="GO" id="GO:0003954">
    <property type="term" value="F:NADH dehydrogenase activity"/>
    <property type="evidence" value="ECO:0007669"/>
    <property type="project" value="TreeGrafter"/>
</dbReference>
<proteinExistence type="inferred from homology"/>
<protein>
    <recommendedName>
        <fullName evidence="5">NADH-quinone oxidoreductase subunit H</fullName>
        <ecNumber evidence="5">7.1.1.-</ecNumber>
    </recommendedName>
    <alternativeName>
        <fullName evidence="5">NADH dehydrogenase I subunit H</fullName>
    </alternativeName>
    <alternativeName>
        <fullName evidence="5">NDH-1 subunit H</fullName>
    </alternativeName>
</protein>
<comment type="subcellular location">
    <subcellularLocation>
        <location evidence="5 6">Cell membrane</location>
        <topology evidence="5 6">Multi-pass membrane protein</topology>
    </subcellularLocation>
    <subcellularLocation>
        <location evidence="1">Membrane</location>
        <topology evidence="1">Multi-pass membrane protein</topology>
    </subcellularLocation>
</comment>
<feature type="transmembrane region" description="Helical" evidence="5">
    <location>
        <begin position="290"/>
        <end position="311"/>
    </location>
</feature>
<feature type="transmembrane region" description="Helical" evidence="5">
    <location>
        <begin position="363"/>
        <end position="386"/>
    </location>
</feature>
<dbReference type="PANTHER" id="PTHR11432:SF3">
    <property type="entry name" value="NADH-UBIQUINONE OXIDOREDUCTASE CHAIN 1"/>
    <property type="match status" value="1"/>
</dbReference>
<dbReference type="Proteomes" id="UP000052257">
    <property type="component" value="Unassembled WGS sequence"/>
</dbReference>
<feature type="transmembrane region" description="Helical" evidence="5">
    <location>
        <begin position="6"/>
        <end position="28"/>
    </location>
</feature>
<evidence type="ECO:0000313" key="8">
    <source>
        <dbReference type="EMBL" id="CUU84732.1"/>
    </source>
</evidence>
<dbReference type="GO" id="GO:0048038">
    <property type="term" value="F:quinone binding"/>
    <property type="evidence" value="ECO:0007669"/>
    <property type="project" value="UniProtKB-KW"/>
</dbReference>
<keyword evidence="5" id="KW-0830">Ubiquinone</keyword>
<feature type="transmembrane region" description="Helical" evidence="5">
    <location>
        <begin position="80"/>
        <end position="103"/>
    </location>
</feature>
<accession>A0A0S4STK9</accession>
<dbReference type="InterPro" id="IPR001694">
    <property type="entry name" value="NADH_UbQ_OxRdtase_su1/FPO"/>
</dbReference>
<dbReference type="InterPro" id="IPR018086">
    <property type="entry name" value="NADH_UbQ_OxRdtase_su1_CS"/>
</dbReference>
<evidence type="ECO:0000313" key="10">
    <source>
        <dbReference type="Proteomes" id="UP000052257"/>
    </source>
</evidence>
<dbReference type="PROSITE" id="PS00667">
    <property type="entry name" value="COMPLEX1_ND1_1"/>
    <property type="match status" value="1"/>
</dbReference>
<evidence type="ECO:0000313" key="9">
    <source>
        <dbReference type="Proteomes" id="UP000052237"/>
    </source>
</evidence>
<dbReference type="EMBL" id="FAUW01000003">
    <property type="protein sequence ID" value="CUU82926.1"/>
    <property type="molecule type" value="Genomic_DNA"/>
</dbReference>
<dbReference type="PROSITE" id="PS00668">
    <property type="entry name" value="COMPLEX1_ND1_2"/>
    <property type="match status" value="1"/>
</dbReference>
<evidence type="ECO:0000256" key="5">
    <source>
        <dbReference type="HAMAP-Rule" id="MF_01350"/>
    </source>
</evidence>
<dbReference type="HAMAP" id="MF_01350">
    <property type="entry name" value="NDH1_NuoH"/>
    <property type="match status" value="1"/>
</dbReference>
<sequence length="425" mass="47407">MSEIGLTIFRIVFILSFVLLLIPILVLLERKISAFIQDRPGPNRTNIAGIRLGGIVQALADALKLAIKEDFTPKGIRSKFLFVLAPMVLFLMSVLSIAVVPFSDYYTINGVKHIMQAVAFDGGMLWYLGVASLSVYGIMLAGFASNNKYSLLGSLRAASGVISYEIPMGLAVVSMMITYSSINLNDFVSYQQDSFLGLPAWGIFIQPLAAIIFIVCAFAETNRAPFDLAEGESEIVAGYHLEYSAMSFAMFFMAEYIAMTAMSALIVTIFFGGYSLPYLSTSDLVQNYEIVLLGIAVFISLFGAVFIFWTYKNNVTRYKTTYDKRKRENKFYLISTLITVILIDAICFYLYNSGLTTQGSKFLALVVDMSVFSIKTLIVLFLFIMVRWSIPRFRYDQIGHLGWEKLMPLAILNIIITALVVTYGN</sequence>
<name>A0A0S4STK9_CAMHY</name>
<dbReference type="EC" id="7.1.1.-" evidence="5"/>
<accession>A0A9W5AT34</accession>
<evidence type="ECO:0000313" key="7">
    <source>
        <dbReference type="EMBL" id="CUU82926.1"/>
    </source>
</evidence>
<feature type="transmembrane region" description="Helical" evidence="5">
    <location>
        <begin position="406"/>
        <end position="424"/>
    </location>
</feature>
<keyword evidence="5" id="KW-1003">Cell membrane</keyword>
<feature type="transmembrane region" description="Helical" evidence="5">
    <location>
        <begin position="199"/>
        <end position="219"/>
    </location>
</feature>
<evidence type="ECO:0000256" key="6">
    <source>
        <dbReference type="RuleBase" id="RU000471"/>
    </source>
</evidence>
<comment type="caution">
    <text evidence="8">The sequence shown here is derived from an EMBL/GenBank/DDBJ whole genome shotgun (WGS) entry which is preliminary data.</text>
</comment>
<dbReference type="PANTHER" id="PTHR11432">
    <property type="entry name" value="NADH DEHYDROGENASE SUBUNIT 1"/>
    <property type="match status" value="1"/>
</dbReference>
<keyword evidence="4 5" id="KW-0472">Membrane</keyword>
<keyword evidence="9" id="KW-1185">Reference proteome</keyword>
<dbReference type="Proteomes" id="UP000052237">
    <property type="component" value="Unassembled WGS sequence"/>
</dbReference>
<evidence type="ECO:0000256" key="2">
    <source>
        <dbReference type="ARBA" id="ARBA00022692"/>
    </source>
</evidence>
<keyword evidence="5 6" id="KW-0520">NAD</keyword>
<keyword evidence="5" id="KW-0874">Quinone</keyword>
<dbReference type="GO" id="GO:0005886">
    <property type="term" value="C:plasma membrane"/>
    <property type="evidence" value="ECO:0007669"/>
    <property type="project" value="UniProtKB-SubCell"/>
</dbReference>
<comment type="similarity">
    <text evidence="5 6">Belongs to the complex I subunit 1 family.</text>
</comment>
<dbReference type="GO" id="GO:0009060">
    <property type="term" value="P:aerobic respiration"/>
    <property type="evidence" value="ECO:0007669"/>
    <property type="project" value="TreeGrafter"/>
</dbReference>
<feature type="transmembrane region" description="Helical" evidence="5">
    <location>
        <begin position="157"/>
        <end position="179"/>
    </location>
</feature>
<comment type="function">
    <text evidence="5">NDH-1 shuttles electrons from NADH, via FMN and iron-sulfur (Fe-S) centers, to quinones in the respiratory chain. The immediate electron acceptor for the enzyme in this species is believed to be ubiquinone. Couples the redox reaction to proton translocation (for every two electrons transferred, four hydrogen ions are translocated across the cytoplasmic membrane), and thus conserves the redox energy in a proton gradient. This subunit may bind ubiquinone.</text>
</comment>
<dbReference type="GO" id="GO:0016655">
    <property type="term" value="F:oxidoreductase activity, acting on NAD(P)H, quinone or similar compound as acceptor"/>
    <property type="evidence" value="ECO:0007669"/>
    <property type="project" value="UniProtKB-UniRule"/>
</dbReference>
<keyword evidence="5" id="KW-1278">Translocase</keyword>
<reference evidence="9 10" key="1">
    <citation type="submission" date="2015-11" db="EMBL/GenBank/DDBJ databases">
        <authorList>
            <consortium name="Pathogen Informatics"/>
        </authorList>
    </citation>
    <scope>NUCLEOTIDE SEQUENCE [LARGE SCALE GENOMIC DNA]</scope>
    <source>
        <strain evidence="8 9">006A-0059</strain>
        <strain evidence="7 10">006A-0191</strain>
    </source>
</reference>
<feature type="transmembrane region" description="Helical" evidence="5">
    <location>
        <begin position="256"/>
        <end position="278"/>
    </location>
</feature>
<dbReference type="AlphaFoldDB" id="A0A0S4STK9"/>
<evidence type="ECO:0000256" key="1">
    <source>
        <dbReference type="ARBA" id="ARBA00004141"/>
    </source>
</evidence>
<dbReference type="Pfam" id="PF00146">
    <property type="entry name" value="NADHdh"/>
    <property type="match status" value="2"/>
</dbReference>
<gene>
    <name evidence="5 8" type="primary">nuoH</name>
    <name evidence="8" type="ORF">ERS686654_01560</name>
    <name evidence="7" type="ORF">ERS739220_01373</name>
</gene>
<comment type="caution">
    <text evidence="5">Lacks conserved residue(s) required for the propagation of feature annotation.</text>
</comment>
<dbReference type="EMBL" id="FAVB01000003">
    <property type="protein sequence ID" value="CUU84732.1"/>
    <property type="molecule type" value="Genomic_DNA"/>
</dbReference>
<evidence type="ECO:0000256" key="4">
    <source>
        <dbReference type="ARBA" id="ARBA00023136"/>
    </source>
</evidence>
<keyword evidence="8" id="KW-0560">Oxidoreductase</keyword>
<comment type="catalytic activity">
    <reaction evidence="5">
        <text>a quinone + NADH + 5 H(+)(in) = a quinol + NAD(+) + 4 H(+)(out)</text>
        <dbReference type="Rhea" id="RHEA:57888"/>
        <dbReference type="ChEBI" id="CHEBI:15378"/>
        <dbReference type="ChEBI" id="CHEBI:24646"/>
        <dbReference type="ChEBI" id="CHEBI:57540"/>
        <dbReference type="ChEBI" id="CHEBI:57945"/>
        <dbReference type="ChEBI" id="CHEBI:132124"/>
    </reaction>
</comment>
<evidence type="ECO:0000256" key="3">
    <source>
        <dbReference type="ARBA" id="ARBA00022989"/>
    </source>
</evidence>
<keyword evidence="2 5" id="KW-0812">Transmembrane</keyword>
<keyword evidence="3 5" id="KW-1133">Transmembrane helix</keyword>
<dbReference type="RefSeq" id="WP_059426042.1">
    <property type="nucleotide sequence ID" value="NZ_FAUT01000001.1"/>
</dbReference>
<organism evidence="8 9">
    <name type="scientific">Campylobacter hyointestinalis subsp. hyointestinalis</name>
    <dbReference type="NCBI Taxonomy" id="91352"/>
    <lineage>
        <taxon>Bacteria</taxon>
        <taxon>Pseudomonadati</taxon>
        <taxon>Campylobacterota</taxon>
        <taxon>Epsilonproteobacteria</taxon>
        <taxon>Campylobacterales</taxon>
        <taxon>Campylobacteraceae</taxon>
        <taxon>Campylobacter</taxon>
    </lineage>
</organism>
<feature type="transmembrane region" description="Helical" evidence="5">
    <location>
        <begin position="123"/>
        <end position="145"/>
    </location>
</feature>